<dbReference type="Gene3D" id="3.30.70.1430">
    <property type="entry name" value="Multidrug efflux transporter AcrB pore domain"/>
    <property type="match status" value="2"/>
</dbReference>
<organism evidence="2 3">
    <name type="scientific">Parvularcula marina</name>
    <dbReference type="NCBI Taxonomy" id="2292771"/>
    <lineage>
        <taxon>Bacteria</taxon>
        <taxon>Pseudomonadati</taxon>
        <taxon>Pseudomonadota</taxon>
        <taxon>Alphaproteobacteria</taxon>
        <taxon>Parvularculales</taxon>
        <taxon>Parvularculaceae</taxon>
        <taxon>Parvularcula</taxon>
    </lineage>
</organism>
<feature type="transmembrane region" description="Helical" evidence="1">
    <location>
        <begin position="363"/>
        <end position="384"/>
    </location>
</feature>
<feature type="transmembrane region" description="Helical" evidence="1">
    <location>
        <begin position="465"/>
        <end position="493"/>
    </location>
</feature>
<feature type="transmembrane region" description="Helical" evidence="1">
    <location>
        <begin position="914"/>
        <end position="933"/>
    </location>
</feature>
<keyword evidence="1" id="KW-0472">Membrane</keyword>
<accession>A0A371RHD3</accession>
<feature type="transmembrane region" description="Helical" evidence="1">
    <location>
        <begin position="433"/>
        <end position="453"/>
    </location>
</feature>
<gene>
    <name evidence="2" type="ORF">DX908_05940</name>
</gene>
<keyword evidence="1" id="KW-0812">Transmembrane</keyword>
<dbReference type="InterPro" id="IPR001036">
    <property type="entry name" value="Acrflvin-R"/>
</dbReference>
<dbReference type="PANTHER" id="PTHR32063:SF0">
    <property type="entry name" value="SWARMING MOTILITY PROTEIN SWRC"/>
    <property type="match status" value="1"/>
</dbReference>
<dbReference type="SUPFAM" id="SSF82693">
    <property type="entry name" value="Multidrug efflux transporter AcrB pore domain, PN1, PN2, PC1 and PC2 subdomains"/>
    <property type="match status" value="2"/>
</dbReference>
<protein>
    <submittedName>
        <fullName evidence="2">AcrB/AcrD/AcrF family protein</fullName>
    </submittedName>
</protein>
<dbReference type="Pfam" id="PF00873">
    <property type="entry name" value="ACR_tran"/>
    <property type="match status" value="1"/>
</dbReference>
<reference evidence="2 3" key="1">
    <citation type="submission" date="2018-08" db="EMBL/GenBank/DDBJ databases">
        <title>Parvularcula sp. SM1705, isolated from surface water of the South Sea China.</title>
        <authorList>
            <person name="Sun L."/>
        </authorList>
    </citation>
    <scope>NUCLEOTIDE SEQUENCE [LARGE SCALE GENOMIC DNA]</scope>
    <source>
        <strain evidence="2 3">SM1705</strain>
    </source>
</reference>
<feature type="transmembrane region" description="Helical" evidence="1">
    <location>
        <begin position="992"/>
        <end position="1008"/>
    </location>
</feature>
<dbReference type="AlphaFoldDB" id="A0A371RHD3"/>
<dbReference type="RefSeq" id="WP_116391494.1">
    <property type="nucleotide sequence ID" value="NZ_QUQO01000001.1"/>
</dbReference>
<dbReference type="OrthoDB" id="9798415at2"/>
<feature type="transmembrane region" description="Helical" evidence="1">
    <location>
        <begin position="1028"/>
        <end position="1061"/>
    </location>
</feature>
<name>A0A371RHD3_9PROT</name>
<feature type="transmembrane region" description="Helical" evidence="1">
    <location>
        <begin position="542"/>
        <end position="562"/>
    </location>
</feature>
<dbReference type="PANTHER" id="PTHR32063">
    <property type="match status" value="1"/>
</dbReference>
<dbReference type="InParanoid" id="A0A371RHD3"/>
<comment type="caution">
    <text evidence="2">The sequence shown here is derived from an EMBL/GenBank/DDBJ whole genome shotgun (WGS) entry which is preliminary data.</text>
</comment>
<evidence type="ECO:0000313" key="2">
    <source>
        <dbReference type="EMBL" id="RFB04863.1"/>
    </source>
</evidence>
<dbReference type="GO" id="GO:0042910">
    <property type="term" value="F:xenobiotic transmembrane transporter activity"/>
    <property type="evidence" value="ECO:0007669"/>
    <property type="project" value="TreeGrafter"/>
</dbReference>
<dbReference type="Gene3D" id="3.30.70.1320">
    <property type="entry name" value="Multidrug efflux transporter AcrB pore domain like"/>
    <property type="match status" value="1"/>
</dbReference>
<evidence type="ECO:0000256" key="1">
    <source>
        <dbReference type="SAM" id="Phobius"/>
    </source>
</evidence>
<evidence type="ECO:0000313" key="3">
    <source>
        <dbReference type="Proteomes" id="UP000264589"/>
    </source>
</evidence>
<dbReference type="InterPro" id="IPR027463">
    <property type="entry name" value="AcrB_DN_DC_subdom"/>
</dbReference>
<sequence>MNSGHHPLVSAAFARAKVAMLALVVLSLIGLSTYRHAPREADPDIPLPFVQVLLPLPGVSPEDGERLLIRPTETELQSLEGLEEMNAVAFDGAAAITLEFEPGLDMDQVVSDVREAVDRAKTKYPTSAEEPQVAEFNAQQLFPVITVILSGEAPERALFRAAKELEDKLTAIPGVLEADLIGSREEQVEITIRAETLETFGLTPGEISNAIRRNNALVTAGTLRFEDGAYSVKVPGLFRDLNGIGEIPIRSNEDSVITLGDIADIRRTFEEPTGYALFNGQPAIGINISKQTEANLLEVTQAVVTETELMAEGWPSTIRTDFIGDQSSYVSGMFSSLTSTIGLAIILVMIIVVAALGIRSAVLVGIAIPASFLIGFAQIGFFGFTLNNLVMFSMVLAVGMLVDGAIVIVELADRRMAEGADRREAFLDASTRMFWPIVASTATTLAAFVPFLFWNSIEGYFLRWIPITLILVLSASLFVALIFLPIIGSAFAIPEAIKRKFNIKGQGEGRDKVDLDNVDPTKLRGFTGQYARSVDWLARKPVTVAVLGLLTVMFCQKIFTLANVEVEQFLRVDSEQVLVIVQGRGNLSQEEVLSITQEIEARVVSHSAVENAYLQTGPEISRQNDTPAESIALINLDLIPYADRQHSLDVVEDLRANTTNVPGVIVEVRLPEQGPMVGKDVQVEITADDFEKAEAAGLLIRDFLESNTTDINGQDIPTFMDIEDNQALPGIEWQLEIDRAEAGRYGLSVADVGAAIQLGTEGLIVDTYRPDDSDEELDIRLRYPADERTVGGLTNINIATPRGNVPLANFARQVPQPQVDRITRRDSRRVIDVKANANTSVRGFEVSQDKATAAITEYLDSGFLERAIGAGLQVRLHGAAEETQESSAFFVGAMIAAMFMIAVILLLQFNNFYHAFLTLTAVVFSVFGVLLGVAVSGQYISVIMTGIGIVALAGIVVNNNIVLIDTFHSLRKTGLSVHEAAVRTAAQRLRPVLLTTVTTIIGLMPMMLEIDINFGAARLGIGNETSDWWVLLSSAIVYGLGFSTLLTLLFTPVMLAAPAVLSTRISKAYHWLLDKEPKMRRHLGRKKSEDGETPYRTAAE</sequence>
<feature type="transmembrane region" description="Helical" evidence="1">
    <location>
        <begin position="333"/>
        <end position="356"/>
    </location>
</feature>
<dbReference type="Gene3D" id="1.20.1640.10">
    <property type="entry name" value="Multidrug efflux transporter AcrB transmembrane domain"/>
    <property type="match status" value="2"/>
</dbReference>
<dbReference type="Proteomes" id="UP000264589">
    <property type="component" value="Unassembled WGS sequence"/>
</dbReference>
<dbReference type="EMBL" id="QUQO01000001">
    <property type="protein sequence ID" value="RFB04863.1"/>
    <property type="molecule type" value="Genomic_DNA"/>
</dbReference>
<dbReference type="PRINTS" id="PR00702">
    <property type="entry name" value="ACRIFLAVINRP"/>
</dbReference>
<dbReference type="Gene3D" id="3.30.70.1440">
    <property type="entry name" value="Multidrug efflux transporter AcrB pore domain"/>
    <property type="match status" value="1"/>
</dbReference>
<dbReference type="SUPFAM" id="SSF82866">
    <property type="entry name" value="Multidrug efflux transporter AcrB transmembrane domain"/>
    <property type="match status" value="2"/>
</dbReference>
<feature type="transmembrane region" description="Helical" evidence="1">
    <location>
        <begin position="888"/>
        <end position="907"/>
    </location>
</feature>
<feature type="transmembrane region" description="Helical" evidence="1">
    <location>
        <begin position="390"/>
        <end position="412"/>
    </location>
</feature>
<feature type="transmembrane region" description="Helical" evidence="1">
    <location>
        <begin position="939"/>
        <end position="962"/>
    </location>
</feature>
<keyword evidence="1" id="KW-1133">Transmembrane helix</keyword>
<dbReference type="GO" id="GO:0005886">
    <property type="term" value="C:plasma membrane"/>
    <property type="evidence" value="ECO:0007669"/>
    <property type="project" value="TreeGrafter"/>
</dbReference>
<keyword evidence="3" id="KW-1185">Reference proteome</keyword>
<proteinExistence type="predicted"/>
<dbReference type="SUPFAM" id="SSF82714">
    <property type="entry name" value="Multidrug efflux transporter AcrB TolC docking domain, DN and DC subdomains"/>
    <property type="match status" value="2"/>
</dbReference>
<dbReference type="Gene3D" id="3.30.2090.10">
    <property type="entry name" value="Multidrug efflux transporter AcrB TolC docking domain, DN and DC subdomains"/>
    <property type="match status" value="2"/>
</dbReference>